<dbReference type="InterPro" id="IPR048540">
    <property type="entry name" value="Rrn7_cyclin_N"/>
</dbReference>
<keyword evidence="9" id="KW-0539">Nucleus</keyword>
<dbReference type="AlphaFoldDB" id="A0A6A6PHP1"/>
<evidence type="ECO:0000256" key="1">
    <source>
        <dbReference type="ARBA" id="ARBA00004604"/>
    </source>
</evidence>
<dbReference type="EMBL" id="MU001641">
    <property type="protein sequence ID" value="KAF2479435.1"/>
    <property type="molecule type" value="Genomic_DNA"/>
</dbReference>
<dbReference type="PANTHER" id="PTHR31576:SF2">
    <property type="entry name" value="TATA BOX-BINDING PROTEIN-ASSOCIATED FACTOR RNA POLYMERASE I SUBUNIT B"/>
    <property type="match status" value="1"/>
</dbReference>
<dbReference type="GeneID" id="54478672"/>
<feature type="domain" description="Rrn7/TAF1B N-terminal cyclin" evidence="12">
    <location>
        <begin position="90"/>
        <end position="221"/>
    </location>
</feature>
<keyword evidence="8" id="KW-0804">Transcription</keyword>
<dbReference type="RefSeq" id="XP_033586005.1">
    <property type="nucleotide sequence ID" value="XM_033737670.1"/>
</dbReference>
<dbReference type="GO" id="GO:0042790">
    <property type="term" value="P:nucleolar large rRNA transcription by RNA polymerase I"/>
    <property type="evidence" value="ECO:0007669"/>
    <property type="project" value="TreeGrafter"/>
</dbReference>
<dbReference type="Pfam" id="PF11781">
    <property type="entry name" value="Zn_ribbon_RRN7"/>
    <property type="match status" value="1"/>
</dbReference>
<evidence type="ECO:0000259" key="11">
    <source>
        <dbReference type="Pfam" id="PF11781"/>
    </source>
</evidence>
<dbReference type="Proteomes" id="UP000799767">
    <property type="component" value="Unassembled WGS sequence"/>
</dbReference>
<dbReference type="InterPro" id="IPR021752">
    <property type="entry name" value="TF_Rrn7_Zf"/>
</dbReference>
<keyword evidence="5" id="KW-0862">Zinc</keyword>
<evidence type="ECO:0000259" key="13">
    <source>
        <dbReference type="Pfam" id="PF20645"/>
    </source>
</evidence>
<keyword evidence="7" id="KW-0238">DNA-binding</keyword>
<keyword evidence="6" id="KW-0805">Transcription regulation</keyword>
<dbReference type="InterPro" id="IPR033599">
    <property type="entry name" value="TAF1B/Rrn7"/>
</dbReference>
<evidence type="ECO:0000256" key="10">
    <source>
        <dbReference type="SAM" id="MobiDB-lite"/>
    </source>
</evidence>
<name>A0A6A6PHP1_9PEZI</name>
<evidence type="ECO:0000259" key="12">
    <source>
        <dbReference type="Pfam" id="PF20644"/>
    </source>
</evidence>
<reference evidence="14" key="1">
    <citation type="journal article" date="2020" name="Stud. Mycol.">
        <title>101 Dothideomycetes genomes: a test case for predicting lifestyles and emergence of pathogens.</title>
        <authorList>
            <person name="Haridas S."/>
            <person name="Albert R."/>
            <person name="Binder M."/>
            <person name="Bloem J."/>
            <person name="Labutti K."/>
            <person name="Salamov A."/>
            <person name="Andreopoulos B."/>
            <person name="Baker S."/>
            <person name="Barry K."/>
            <person name="Bills G."/>
            <person name="Bluhm B."/>
            <person name="Cannon C."/>
            <person name="Castanera R."/>
            <person name="Culley D."/>
            <person name="Daum C."/>
            <person name="Ezra D."/>
            <person name="Gonzalez J."/>
            <person name="Henrissat B."/>
            <person name="Kuo A."/>
            <person name="Liang C."/>
            <person name="Lipzen A."/>
            <person name="Lutzoni F."/>
            <person name="Magnuson J."/>
            <person name="Mondo S."/>
            <person name="Nolan M."/>
            <person name="Ohm R."/>
            <person name="Pangilinan J."/>
            <person name="Park H.-J."/>
            <person name="Ramirez L."/>
            <person name="Alfaro M."/>
            <person name="Sun H."/>
            <person name="Tritt A."/>
            <person name="Yoshinaga Y."/>
            <person name="Zwiers L.-H."/>
            <person name="Turgeon B."/>
            <person name="Goodwin S."/>
            <person name="Spatafora J."/>
            <person name="Crous P."/>
            <person name="Grigoriev I."/>
        </authorList>
    </citation>
    <scope>NUCLEOTIDE SEQUENCE</scope>
    <source>
        <strain evidence="14">CBS 113389</strain>
    </source>
</reference>
<dbReference type="InterPro" id="IPR048538">
    <property type="entry name" value="Rrn7_cyclin_C"/>
</dbReference>
<accession>A0A6A6PHP1</accession>
<evidence type="ECO:0000256" key="4">
    <source>
        <dbReference type="ARBA" id="ARBA00022771"/>
    </source>
</evidence>
<dbReference type="GO" id="GO:0008270">
    <property type="term" value="F:zinc ion binding"/>
    <property type="evidence" value="ECO:0007669"/>
    <property type="project" value="UniProtKB-KW"/>
</dbReference>
<feature type="region of interest" description="Disordered" evidence="10">
    <location>
        <begin position="55"/>
        <end position="76"/>
    </location>
</feature>
<evidence type="ECO:0000256" key="9">
    <source>
        <dbReference type="ARBA" id="ARBA00023242"/>
    </source>
</evidence>
<sequence>MSSTRIRRSEPCTYGNCGSRRFHIGDDGYTYCDQGHQQSDRGTVIAEDTGEIVIHGPKSRRRDSDAASATSRTSSYSGPRAFEHYLLCAQLILRKQLRWLIEVQKLPEELEILVRDLWTLRLQRLQTRTPAAYTSGSDNEAQSSQLFSSQTESGSGSESQSSRRKGRSAKEARREAPSLVDALAICYVGVLLLRIPLTVTDFTKWVNDGDLLYYRARREVPSGMRQRLPGEYERQLEPLDLLRGELLHQKILETITLLHDGFGMAVPPINTSLVLHRWLTELALPVEIFVATQRLARMVGMDFAYDGQDMRVILRYPEARLMALVVVSTKLLCPMDGIQRQPQSAPGLSAVSVDWEEWVKMHEGKDSGRHDKGKLTFEQAFSMDEADCLNADNETLDAYMDWYADNIASEEVRERGAAGKDAEFRRALFGLFPQEPRARPLGDVTPSFQPTDKGNRLRSLGEALTLDSPVQGDSHEAEVRELGSFYRRYRSVDELSGPAKVFFDKAAGLAGVSVDSMVQAVFVVERKLQKQEEAFRKSNGSAGE</sequence>
<dbReference type="GO" id="GO:0070860">
    <property type="term" value="C:RNA polymerase I core factor complex"/>
    <property type="evidence" value="ECO:0007669"/>
    <property type="project" value="InterPro"/>
</dbReference>
<dbReference type="Pfam" id="PF20645">
    <property type="entry name" value="Rrn7_cyclin_C"/>
    <property type="match status" value="1"/>
</dbReference>
<dbReference type="GO" id="GO:0001164">
    <property type="term" value="F:RNA polymerase I core promoter sequence-specific DNA binding"/>
    <property type="evidence" value="ECO:0007669"/>
    <property type="project" value="InterPro"/>
</dbReference>
<organism evidence="14 15">
    <name type="scientific">Neohortaea acidophila</name>
    <dbReference type="NCBI Taxonomy" id="245834"/>
    <lineage>
        <taxon>Eukaryota</taxon>
        <taxon>Fungi</taxon>
        <taxon>Dikarya</taxon>
        <taxon>Ascomycota</taxon>
        <taxon>Pezizomycotina</taxon>
        <taxon>Dothideomycetes</taxon>
        <taxon>Dothideomycetidae</taxon>
        <taxon>Mycosphaerellales</taxon>
        <taxon>Teratosphaeriaceae</taxon>
        <taxon>Neohortaea</taxon>
    </lineage>
</organism>
<gene>
    <name evidence="14" type="ORF">BDY17DRAFT_327405</name>
</gene>
<dbReference type="Pfam" id="PF20644">
    <property type="entry name" value="Rrn7_cyclin_N"/>
    <property type="match status" value="1"/>
</dbReference>
<comment type="subcellular location">
    <subcellularLocation>
        <location evidence="1">Nucleus</location>
        <location evidence="1">Nucleolus</location>
    </subcellularLocation>
</comment>
<feature type="compositionally biased region" description="Polar residues" evidence="10">
    <location>
        <begin position="132"/>
        <end position="147"/>
    </location>
</feature>
<keyword evidence="15" id="KW-1185">Reference proteome</keyword>
<keyword evidence="3" id="KW-0479">Metal-binding</keyword>
<dbReference type="PANTHER" id="PTHR31576">
    <property type="entry name" value="TATA BOX-BINDING PROTEIN-ASSOCIATED FACTOR RNA POLYMERASE I SUBUNIT B"/>
    <property type="match status" value="1"/>
</dbReference>
<feature type="compositionally biased region" description="Low complexity" evidence="10">
    <location>
        <begin position="66"/>
        <end position="75"/>
    </location>
</feature>
<keyword evidence="4" id="KW-0863">Zinc-finger</keyword>
<feature type="domain" description="Rrn7/TAF1B C-terminal cyclin" evidence="13">
    <location>
        <begin position="244"/>
        <end position="406"/>
    </location>
</feature>
<evidence type="ECO:0000256" key="2">
    <source>
        <dbReference type="ARBA" id="ARBA00006899"/>
    </source>
</evidence>
<protein>
    <submittedName>
        <fullName evidence="14">Uncharacterized protein</fullName>
    </submittedName>
</protein>
<comment type="similarity">
    <text evidence="2">Belongs to the RRN7/TAF1B family.</text>
</comment>
<feature type="compositionally biased region" description="Low complexity" evidence="10">
    <location>
        <begin position="148"/>
        <end position="160"/>
    </location>
</feature>
<evidence type="ECO:0000256" key="3">
    <source>
        <dbReference type="ARBA" id="ARBA00022723"/>
    </source>
</evidence>
<feature type="region of interest" description="Disordered" evidence="10">
    <location>
        <begin position="131"/>
        <end position="172"/>
    </location>
</feature>
<evidence type="ECO:0000313" key="14">
    <source>
        <dbReference type="EMBL" id="KAF2479435.1"/>
    </source>
</evidence>
<evidence type="ECO:0000256" key="6">
    <source>
        <dbReference type="ARBA" id="ARBA00023015"/>
    </source>
</evidence>
<evidence type="ECO:0000256" key="7">
    <source>
        <dbReference type="ARBA" id="ARBA00023125"/>
    </source>
</evidence>
<proteinExistence type="inferred from homology"/>
<evidence type="ECO:0000256" key="8">
    <source>
        <dbReference type="ARBA" id="ARBA00023163"/>
    </source>
</evidence>
<evidence type="ECO:0000256" key="5">
    <source>
        <dbReference type="ARBA" id="ARBA00022833"/>
    </source>
</evidence>
<feature type="domain" description="RRN7-type" evidence="11">
    <location>
        <begin position="15"/>
        <end position="39"/>
    </location>
</feature>
<evidence type="ECO:0000313" key="15">
    <source>
        <dbReference type="Proteomes" id="UP000799767"/>
    </source>
</evidence>
<dbReference type="OrthoDB" id="428577at2759"/>